<comment type="subcellular location">
    <subcellularLocation>
        <location evidence="1">Nucleus</location>
    </subcellularLocation>
</comment>
<dbReference type="PROSITE" id="PS00344">
    <property type="entry name" value="GATA_ZN_FINGER_1"/>
    <property type="match status" value="1"/>
</dbReference>
<dbReference type="PANTHER" id="PTHR10071:SF281">
    <property type="entry name" value="BOX A-BINDING FACTOR-RELATED"/>
    <property type="match status" value="1"/>
</dbReference>
<dbReference type="FunFam" id="3.30.50.10:FF:000007">
    <property type="entry name" value="Nitrogen regulatory AreA, N-terminal"/>
    <property type="match status" value="1"/>
</dbReference>
<feature type="compositionally biased region" description="Low complexity" evidence="9">
    <location>
        <begin position="711"/>
        <end position="730"/>
    </location>
</feature>
<evidence type="ECO:0000256" key="8">
    <source>
        <dbReference type="PROSITE-ProRule" id="PRU00094"/>
    </source>
</evidence>
<dbReference type="Gene3D" id="3.30.50.10">
    <property type="entry name" value="Erythroid Transcription Factor GATA-1, subunit A"/>
    <property type="match status" value="2"/>
</dbReference>
<proteinExistence type="predicted"/>
<keyword evidence="3 8" id="KW-0863">Zinc-finger</keyword>
<dbReference type="Proteomes" id="UP001218188">
    <property type="component" value="Unassembled WGS sequence"/>
</dbReference>
<name>A0AAD6X855_9AGAR</name>
<evidence type="ECO:0000256" key="1">
    <source>
        <dbReference type="ARBA" id="ARBA00004123"/>
    </source>
</evidence>
<feature type="domain" description="GATA-type" evidence="10">
    <location>
        <begin position="384"/>
        <end position="434"/>
    </location>
</feature>
<evidence type="ECO:0000256" key="4">
    <source>
        <dbReference type="ARBA" id="ARBA00022833"/>
    </source>
</evidence>
<reference evidence="11" key="1">
    <citation type="submission" date="2023-03" db="EMBL/GenBank/DDBJ databases">
        <title>Massive genome expansion in bonnet fungi (Mycena s.s.) driven by repeated elements and novel gene families across ecological guilds.</title>
        <authorList>
            <consortium name="Lawrence Berkeley National Laboratory"/>
            <person name="Harder C.B."/>
            <person name="Miyauchi S."/>
            <person name="Viragh M."/>
            <person name="Kuo A."/>
            <person name="Thoen E."/>
            <person name="Andreopoulos B."/>
            <person name="Lu D."/>
            <person name="Skrede I."/>
            <person name="Drula E."/>
            <person name="Henrissat B."/>
            <person name="Morin E."/>
            <person name="Kohler A."/>
            <person name="Barry K."/>
            <person name="LaButti K."/>
            <person name="Morin E."/>
            <person name="Salamov A."/>
            <person name="Lipzen A."/>
            <person name="Mereny Z."/>
            <person name="Hegedus B."/>
            <person name="Baldrian P."/>
            <person name="Stursova M."/>
            <person name="Weitz H."/>
            <person name="Taylor A."/>
            <person name="Grigoriev I.V."/>
            <person name="Nagy L.G."/>
            <person name="Martin F."/>
            <person name="Kauserud H."/>
        </authorList>
    </citation>
    <scope>NUCLEOTIDE SEQUENCE</scope>
    <source>
        <strain evidence="11">CBHHK200</strain>
    </source>
</reference>
<feature type="compositionally biased region" description="Low complexity" evidence="9">
    <location>
        <begin position="110"/>
        <end position="122"/>
    </location>
</feature>
<evidence type="ECO:0000256" key="3">
    <source>
        <dbReference type="ARBA" id="ARBA00022771"/>
    </source>
</evidence>
<gene>
    <name evidence="11" type="ORF">C8F04DRAFT_950595</name>
</gene>
<dbReference type="GO" id="GO:0045944">
    <property type="term" value="P:positive regulation of transcription by RNA polymerase II"/>
    <property type="evidence" value="ECO:0007669"/>
    <property type="project" value="TreeGrafter"/>
</dbReference>
<feature type="compositionally biased region" description="Gly residues" evidence="9">
    <location>
        <begin position="123"/>
        <end position="136"/>
    </location>
</feature>
<keyword evidence="2" id="KW-0479">Metal-binding</keyword>
<feature type="domain" description="GATA-type" evidence="10">
    <location>
        <begin position="461"/>
        <end position="514"/>
    </location>
</feature>
<dbReference type="InterPro" id="IPR000679">
    <property type="entry name" value="Znf_GATA"/>
</dbReference>
<keyword evidence="6" id="KW-0804">Transcription</keyword>
<feature type="region of interest" description="Disordered" evidence="9">
    <location>
        <begin position="257"/>
        <end position="282"/>
    </location>
</feature>
<feature type="compositionally biased region" description="Polar residues" evidence="9">
    <location>
        <begin position="526"/>
        <end position="536"/>
    </location>
</feature>
<feature type="compositionally biased region" description="Low complexity" evidence="9">
    <location>
        <begin position="137"/>
        <end position="169"/>
    </location>
</feature>
<comment type="caution">
    <text evidence="11">The sequence shown here is derived from an EMBL/GenBank/DDBJ whole genome shotgun (WGS) entry which is preliminary data.</text>
</comment>
<dbReference type="Pfam" id="PF00320">
    <property type="entry name" value="GATA"/>
    <property type="match status" value="2"/>
</dbReference>
<dbReference type="EMBL" id="JARJCM010000029">
    <property type="protein sequence ID" value="KAJ7038960.1"/>
    <property type="molecule type" value="Genomic_DNA"/>
</dbReference>
<dbReference type="Pfam" id="PF08550">
    <property type="entry name" value="GATA_AreA"/>
    <property type="match status" value="1"/>
</dbReference>
<feature type="compositionally biased region" description="Low complexity" evidence="9">
    <location>
        <begin position="542"/>
        <end position="563"/>
    </location>
</feature>
<evidence type="ECO:0000256" key="9">
    <source>
        <dbReference type="SAM" id="MobiDB-lite"/>
    </source>
</evidence>
<dbReference type="GO" id="GO:0000122">
    <property type="term" value="P:negative regulation of transcription by RNA polymerase II"/>
    <property type="evidence" value="ECO:0007669"/>
    <property type="project" value="TreeGrafter"/>
</dbReference>
<dbReference type="AlphaFoldDB" id="A0AAD6X855"/>
<evidence type="ECO:0000256" key="6">
    <source>
        <dbReference type="ARBA" id="ARBA00023163"/>
    </source>
</evidence>
<protein>
    <recommendedName>
        <fullName evidence="10">GATA-type domain-containing protein</fullName>
    </recommendedName>
</protein>
<sequence>ASYLEQGQRLENLSWRLWHLQNLMVDTDNAKSKREFKKLSKCMGDKLDKEKGRSIETLPAPHFTRTPSTDLLRQRAEEKERTREANLHAPEHVIQRMQFTFSVETPTAAATATTASTSNGSGNNAGVGAGPGGGTTGSFTTGSNSANTSNSANASNPGTANANPTTTTSTKRKRPSSSGEPHTHTQNQNQPQTLRLPTLFSTSFGPAALLYPAPSLAPRMNYGEADSYGGGSGDMRIARPTIELPLDELLADLHAYEDASSSSSHSPSHSDDEGDSAAAAAADVGEGEMHMQQMDDGRQGEVHMDMQAEDEPRTSPPPLPPAPPPPPPTRAPPSPRPPPPAADATARGRWRRTTTTRTTSSPAGGGAGSVMSANNTAPGGVKAECSNCGATHTPLWRRGLNDELNCNACGLYCKLHKRPRPKTMRNAGGGGEGRGQSVRAEAVDVMGEFLPRLKVQTFIDLAHAAQCYNCHTTATPLWRKDDEGKTVCNACGLYYKLHGSARPISMKSDVIRKRSRHDARRGGASASVSETPTASPGVSRRASPSPNDPANNANNSTSSSASAGRRSPTLAPDSTTAYDAPPSELSSALGIGIGIGPKPKPAGYMHPYPYREAYPDALPFASVDVGSELDNNGGAGAGGRVNKRRRMSVDSASEPPSSAVSYGSYADGYASASSSSQFSSMDFPFSRGNGNATRGAAGGDAFWHPPMLLQGEGANGSSSSSNATSNSPGGFLHPPMLPTQQEEAPMDYLHPPMMPQMHYHDRDEELSNFFGGFMQVHPPMLPGDESGGWLMGGAHPPMLPYEDIYDSNGNMRY</sequence>
<feature type="non-terminal residue" evidence="11">
    <location>
        <position position="1"/>
    </location>
</feature>
<keyword evidence="12" id="KW-1185">Reference proteome</keyword>
<dbReference type="SMART" id="SM00401">
    <property type="entry name" value="ZnF_GATA"/>
    <property type="match status" value="2"/>
</dbReference>
<dbReference type="GO" id="GO:0000981">
    <property type="term" value="F:DNA-binding transcription factor activity, RNA polymerase II-specific"/>
    <property type="evidence" value="ECO:0007669"/>
    <property type="project" value="TreeGrafter"/>
</dbReference>
<dbReference type="PRINTS" id="PR00619">
    <property type="entry name" value="GATAZNFINGER"/>
</dbReference>
<keyword evidence="4" id="KW-0862">Zinc</keyword>
<feature type="region of interest" description="Disordered" evidence="9">
    <location>
        <begin position="306"/>
        <end position="375"/>
    </location>
</feature>
<dbReference type="PANTHER" id="PTHR10071">
    <property type="entry name" value="TRANSCRIPTION FACTOR GATA FAMILY MEMBER"/>
    <property type="match status" value="1"/>
</dbReference>
<feature type="compositionally biased region" description="Pro residues" evidence="9">
    <location>
        <begin position="314"/>
        <end position="341"/>
    </location>
</feature>
<dbReference type="GO" id="GO:0008270">
    <property type="term" value="F:zinc ion binding"/>
    <property type="evidence" value="ECO:0007669"/>
    <property type="project" value="UniProtKB-KW"/>
</dbReference>
<keyword evidence="5" id="KW-0805">Transcription regulation</keyword>
<evidence type="ECO:0000256" key="7">
    <source>
        <dbReference type="ARBA" id="ARBA00023242"/>
    </source>
</evidence>
<feature type="region of interest" description="Disordered" evidence="9">
    <location>
        <begin position="110"/>
        <end position="194"/>
    </location>
</feature>
<evidence type="ECO:0000256" key="2">
    <source>
        <dbReference type="ARBA" id="ARBA00022723"/>
    </source>
</evidence>
<evidence type="ECO:0000313" key="11">
    <source>
        <dbReference type="EMBL" id="KAJ7038960.1"/>
    </source>
</evidence>
<organism evidence="11 12">
    <name type="scientific">Mycena alexandri</name>
    <dbReference type="NCBI Taxonomy" id="1745969"/>
    <lineage>
        <taxon>Eukaryota</taxon>
        <taxon>Fungi</taxon>
        <taxon>Dikarya</taxon>
        <taxon>Basidiomycota</taxon>
        <taxon>Agaricomycotina</taxon>
        <taxon>Agaricomycetes</taxon>
        <taxon>Agaricomycetidae</taxon>
        <taxon>Agaricales</taxon>
        <taxon>Marasmiineae</taxon>
        <taxon>Mycenaceae</taxon>
        <taxon>Mycena</taxon>
    </lineage>
</organism>
<dbReference type="InterPro" id="IPR013860">
    <property type="entry name" value="AreA_GATA"/>
</dbReference>
<feature type="compositionally biased region" description="Low complexity" evidence="9">
    <location>
        <begin position="184"/>
        <end position="193"/>
    </location>
</feature>
<dbReference type="GO" id="GO:0005634">
    <property type="term" value="C:nucleus"/>
    <property type="evidence" value="ECO:0007669"/>
    <property type="project" value="UniProtKB-SubCell"/>
</dbReference>
<accession>A0AAD6X855</accession>
<dbReference type="PROSITE" id="PS50114">
    <property type="entry name" value="GATA_ZN_FINGER_2"/>
    <property type="match status" value="2"/>
</dbReference>
<feature type="region of interest" description="Disordered" evidence="9">
    <location>
        <begin position="630"/>
        <end position="661"/>
    </location>
</feature>
<evidence type="ECO:0000259" key="10">
    <source>
        <dbReference type="PROSITE" id="PS50114"/>
    </source>
</evidence>
<feature type="region of interest" description="Disordered" evidence="9">
    <location>
        <begin position="507"/>
        <end position="583"/>
    </location>
</feature>
<evidence type="ECO:0000256" key="5">
    <source>
        <dbReference type="ARBA" id="ARBA00023015"/>
    </source>
</evidence>
<dbReference type="CDD" id="cd00202">
    <property type="entry name" value="ZnF_GATA"/>
    <property type="match status" value="2"/>
</dbReference>
<dbReference type="GO" id="GO:0000978">
    <property type="term" value="F:RNA polymerase II cis-regulatory region sequence-specific DNA binding"/>
    <property type="evidence" value="ECO:0007669"/>
    <property type="project" value="TreeGrafter"/>
</dbReference>
<evidence type="ECO:0000313" key="12">
    <source>
        <dbReference type="Proteomes" id="UP001218188"/>
    </source>
</evidence>
<dbReference type="InterPro" id="IPR039355">
    <property type="entry name" value="Transcription_factor_GATA"/>
</dbReference>
<dbReference type="InterPro" id="IPR013088">
    <property type="entry name" value="Znf_NHR/GATA"/>
</dbReference>
<feature type="region of interest" description="Disordered" evidence="9">
    <location>
        <begin position="707"/>
        <end position="738"/>
    </location>
</feature>
<dbReference type="SUPFAM" id="SSF57716">
    <property type="entry name" value="Glucocorticoid receptor-like (DNA-binding domain)"/>
    <property type="match status" value="2"/>
</dbReference>
<keyword evidence="7" id="KW-0539">Nucleus</keyword>